<evidence type="ECO:0000313" key="4">
    <source>
        <dbReference type="EMBL" id="GCD20666.1"/>
    </source>
</evidence>
<dbReference type="GO" id="GO:0042884">
    <property type="term" value="P:microcin transport"/>
    <property type="evidence" value="ECO:0007669"/>
    <property type="project" value="TreeGrafter"/>
</dbReference>
<dbReference type="Gene3D" id="3.90.76.10">
    <property type="entry name" value="Dipeptide-binding Protein, Domain 1"/>
    <property type="match status" value="1"/>
</dbReference>
<reference evidence="4 5" key="1">
    <citation type="submission" date="2018-11" db="EMBL/GenBank/DDBJ databases">
        <title>Draft genome sequence of Cellulomonas takizawaensis strain TKZ-21.</title>
        <authorList>
            <person name="Yamamura H."/>
            <person name="Hayashi T."/>
            <person name="Hamada M."/>
            <person name="Serisawa Y."/>
            <person name="Matsuyama K."/>
            <person name="Nakagawa Y."/>
            <person name="Otoguro M."/>
            <person name="Yanagida F."/>
            <person name="Hayakawa M."/>
        </authorList>
    </citation>
    <scope>NUCLEOTIDE SEQUENCE [LARGE SCALE GENOMIC DNA]</scope>
    <source>
        <strain evidence="4 5">TKZ-21</strain>
    </source>
</reference>
<dbReference type="GO" id="GO:0015833">
    <property type="term" value="P:peptide transport"/>
    <property type="evidence" value="ECO:0007669"/>
    <property type="project" value="TreeGrafter"/>
</dbReference>
<dbReference type="Gene3D" id="3.40.190.10">
    <property type="entry name" value="Periplasmic binding protein-like II"/>
    <property type="match status" value="1"/>
</dbReference>
<sequence>MRTRKLATMVAGVATVALLATACSGGGGTSDDGTGGDGAVLTVGMPNGPQNENQSPLIPTGSAAKSLGYAWVIYESLMQVNDVNPLEDPEPWLAESVEWNDDYTAATITPRDGVKWSDGEDFTADDVAFTLQLLIDYPAINNNFPDQIDKVENADGKVTITFTESQYVNQVKLLQQVIVPEHLWKDEDPTTFTDTEPVGTGPYLLDTWTPQAATLVPNPDYWGGEPKVAKLQYSSYNDNNALTTALTTGEAQWGWTFIADYEDVFIAKDPDHHHQVAGGGFGSDILYLNNETKPFDDVAFRKALNLVVDRAQISELAGSGVWPVIYSVTGMPMPSGEQYLAPEFKGDELKVDVDEAKQILTDAGYTWNGSDKLVDPDGEVVTFELVNPAGWNDYLTALDLIKTGAAQLGVDATVNAANQDAWFDDIIPFGNFQATLHWTDGGATPWNMYANLMDGNSYVPLGETATWNFGRYKNDAVTQALADFKGASDDAARQTAIETIQKAYVEDVPGLVIWSRPAVAQYSTKNYTGFPTADDLYANPQPTGPQAARIVMKLEPTQD</sequence>
<protein>
    <submittedName>
        <fullName evidence="4">Peptide ABC transporter substrate-binding protein</fullName>
    </submittedName>
</protein>
<evidence type="ECO:0000256" key="1">
    <source>
        <dbReference type="ARBA" id="ARBA00022729"/>
    </source>
</evidence>
<dbReference type="PANTHER" id="PTHR30290">
    <property type="entry name" value="PERIPLASMIC BINDING COMPONENT OF ABC TRANSPORTER"/>
    <property type="match status" value="1"/>
</dbReference>
<dbReference type="Proteomes" id="UP000288246">
    <property type="component" value="Unassembled WGS sequence"/>
</dbReference>
<feature type="signal peptide" evidence="2">
    <location>
        <begin position="1"/>
        <end position="22"/>
    </location>
</feature>
<dbReference type="InterPro" id="IPR000914">
    <property type="entry name" value="SBP_5_dom"/>
</dbReference>
<dbReference type="EMBL" id="BHYL01000180">
    <property type="protein sequence ID" value="GCD20666.1"/>
    <property type="molecule type" value="Genomic_DNA"/>
</dbReference>
<evidence type="ECO:0000313" key="5">
    <source>
        <dbReference type="Proteomes" id="UP000288246"/>
    </source>
</evidence>
<dbReference type="GO" id="GO:1904680">
    <property type="term" value="F:peptide transmembrane transporter activity"/>
    <property type="evidence" value="ECO:0007669"/>
    <property type="project" value="TreeGrafter"/>
</dbReference>
<dbReference type="PANTHER" id="PTHR30290:SF64">
    <property type="entry name" value="ABC TRANSPORTER PERIPLASMIC BINDING PROTEIN"/>
    <property type="match status" value="1"/>
</dbReference>
<organism evidence="4 5">
    <name type="scientific">Cellulomonas algicola</name>
    <dbReference type="NCBI Taxonomy" id="2071633"/>
    <lineage>
        <taxon>Bacteria</taxon>
        <taxon>Bacillati</taxon>
        <taxon>Actinomycetota</taxon>
        <taxon>Actinomycetes</taxon>
        <taxon>Micrococcales</taxon>
        <taxon>Cellulomonadaceae</taxon>
        <taxon>Cellulomonas</taxon>
    </lineage>
</organism>
<keyword evidence="5" id="KW-1185">Reference proteome</keyword>
<dbReference type="PIRSF" id="PIRSF002741">
    <property type="entry name" value="MppA"/>
    <property type="match status" value="1"/>
</dbReference>
<keyword evidence="1 2" id="KW-0732">Signal</keyword>
<evidence type="ECO:0000256" key="2">
    <source>
        <dbReference type="SAM" id="SignalP"/>
    </source>
</evidence>
<gene>
    <name evidence="4" type="ORF">CTKZ_22280</name>
</gene>
<feature type="chain" id="PRO_5019243696" evidence="2">
    <location>
        <begin position="23"/>
        <end position="559"/>
    </location>
</feature>
<name>A0A401V182_9CELL</name>
<evidence type="ECO:0000259" key="3">
    <source>
        <dbReference type="Pfam" id="PF00496"/>
    </source>
</evidence>
<dbReference type="OrthoDB" id="9764591at2"/>
<dbReference type="GO" id="GO:0030288">
    <property type="term" value="C:outer membrane-bounded periplasmic space"/>
    <property type="evidence" value="ECO:0007669"/>
    <property type="project" value="TreeGrafter"/>
</dbReference>
<proteinExistence type="predicted"/>
<dbReference type="Pfam" id="PF00496">
    <property type="entry name" value="SBP_bac_5"/>
    <property type="match status" value="1"/>
</dbReference>
<dbReference type="Gene3D" id="3.10.105.10">
    <property type="entry name" value="Dipeptide-binding Protein, Domain 3"/>
    <property type="match status" value="1"/>
</dbReference>
<dbReference type="RefSeq" id="WP_124343172.1">
    <property type="nucleotide sequence ID" value="NZ_BHYL01000180.1"/>
</dbReference>
<dbReference type="SUPFAM" id="SSF53850">
    <property type="entry name" value="Periplasmic binding protein-like II"/>
    <property type="match status" value="1"/>
</dbReference>
<dbReference type="InterPro" id="IPR039424">
    <property type="entry name" value="SBP_5"/>
</dbReference>
<dbReference type="GO" id="GO:0043190">
    <property type="term" value="C:ATP-binding cassette (ABC) transporter complex"/>
    <property type="evidence" value="ECO:0007669"/>
    <property type="project" value="InterPro"/>
</dbReference>
<feature type="domain" description="Solute-binding protein family 5" evidence="3">
    <location>
        <begin position="89"/>
        <end position="454"/>
    </location>
</feature>
<accession>A0A401V182</accession>
<dbReference type="PROSITE" id="PS51257">
    <property type="entry name" value="PROKAR_LIPOPROTEIN"/>
    <property type="match status" value="1"/>
</dbReference>
<dbReference type="AlphaFoldDB" id="A0A401V182"/>
<comment type="caution">
    <text evidence="4">The sequence shown here is derived from an EMBL/GenBank/DDBJ whole genome shotgun (WGS) entry which is preliminary data.</text>
</comment>
<dbReference type="InterPro" id="IPR030678">
    <property type="entry name" value="Peptide/Ni-bd"/>
</dbReference>
<dbReference type="CDD" id="cd08509">
    <property type="entry name" value="PBP2_TmCBP_oligosaccharides_like"/>
    <property type="match status" value="1"/>
</dbReference>